<evidence type="ECO:0000256" key="4">
    <source>
        <dbReference type="ARBA" id="ARBA00022679"/>
    </source>
</evidence>
<evidence type="ECO:0000256" key="11">
    <source>
        <dbReference type="ARBA" id="ARBA00047273"/>
    </source>
</evidence>
<dbReference type="PANTHER" id="PTHR13398:SF0">
    <property type="entry name" value="GDP-FUCOSE PROTEIN O-FUCOSYLTRANSFERASE 2"/>
    <property type="match status" value="1"/>
</dbReference>
<evidence type="ECO:0000256" key="6">
    <source>
        <dbReference type="ARBA" id="ARBA00023253"/>
    </source>
</evidence>
<evidence type="ECO:0000256" key="2">
    <source>
        <dbReference type="ARBA" id="ARBA00004922"/>
    </source>
</evidence>
<protein>
    <recommendedName>
        <fullName evidence="9">GDP-fucose protein O-fucosyltransferase 2</fullName>
        <ecNumber evidence="3">2.4.1.221</ecNumber>
    </recommendedName>
    <alternativeName>
        <fullName evidence="10">Peptide-O-fucosyltransferase 2</fullName>
    </alternativeName>
</protein>
<dbReference type="InterPro" id="IPR019378">
    <property type="entry name" value="GDP-Fuc_O-FucTrfase"/>
</dbReference>
<keyword evidence="4" id="KW-0808">Transferase</keyword>
<comment type="subcellular location">
    <subcellularLocation>
        <location evidence="1">Endoplasmic reticulum</location>
    </subcellularLocation>
</comment>
<reference evidence="13 14" key="1">
    <citation type="submission" date="2021-04" db="EMBL/GenBank/DDBJ databases">
        <authorList>
            <person name="Bliznina A."/>
        </authorList>
    </citation>
    <scope>NUCLEOTIDE SEQUENCE [LARGE SCALE GENOMIC DNA]</scope>
</reference>
<comment type="catalytic activity">
    <reaction evidence="11">
        <text>L-threonyl-[protein] + GDP-beta-L-fucose = 3-O-(alpha-L-fucosyl)-L-threonyl-[protein] + GDP + H(+)</text>
        <dbReference type="Rhea" id="RHEA:70491"/>
        <dbReference type="Rhea" id="RHEA-COMP:11060"/>
        <dbReference type="Rhea" id="RHEA-COMP:17915"/>
        <dbReference type="ChEBI" id="CHEBI:15378"/>
        <dbReference type="ChEBI" id="CHEBI:30013"/>
        <dbReference type="ChEBI" id="CHEBI:57273"/>
        <dbReference type="ChEBI" id="CHEBI:58189"/>
        <dbReference type="ChEBI" id="CHEBI:189631"/>
        <dbReference type="EC" id="2.4.1.221"/>
    </reaction>
    <physiologicalReaction direction="left-to-right" evidence="11">
        <dbReference type="Rhea" id="RHEA:70492"/>
    </physiologicalReaction>
</comment>
<evidence type="ECO:0000313" key="13">
    <source>
        <dbReference type="EMBL" id="CAG5096758.1"/>
    </source>
</evidence>
<keyword evidence="7" id="KW-0119">Carbohydrate metabolism</keyword>
<sequence>MRIKWSTFFEVDQLNRYIPVMELTDYFEAIGEDKIDEVWYLQRYAEGWGDGGFVERVHERDCIDAPVYETDAGLDKKYRGWFFGYPSTHAVNFKCVSVQGFSSVLVEPLNGGNTTARSILLDRAENVLHKFYGQYDYWSARRSMVFNKELREEAAKFRSQFLDSNDVDDRTDIWNESWDSVERDITKPDALGGAYIAVHLRRKDFLYARKKELPSLKGAAKEIKKQMEIYGVNKVFIATDGVQGEREEMKKLLGADKVGETFNFYEDDYLGGVAIIDQIICANGRYFVGSKESTFSFRIQEEREIMGFDPDRTYNRLCPDDRQRTCIVDRSKGIDEREDTKKHKCCDHHTHWKIVYEPGRHY</sequence>
<evidence type="ECO:0000256" key="7">
    <source>
        <dbReference type="ARBA" id="ARBA00023277"/>
    </source>
</evidence>
<gene>
    <name evidence="13" type="ORF">OKIOD_LOCUS6323</name>
</gene>
<keyword evidence="14" id="KW-1185">Reference proteome</keyword>
<evidence type="ECO:0000256" key="10">
    <source>
        <dbReference type="ARBA" id="ARBA00033083"/>
    </source>
</evidence>
<evidence type="ECO:0000256" key="9">
    <source>
        <dbReference type="ARBA" id="ARBA00026232"/>
    </source>
</evidence>
<evidence type="ECO:0000256" key="8">
    <source>
        <dbReference type="ARBA" id="ARBA00025803"/>
    </source>
</evidence>
<keyword evidence="6" id="KW-0294">Fucose metabolism</keyword>
<comment type="similarity">
    <text evidence="8">Belongs to the glycosyltransferase 68 family.</text>
</comment>
<comment type="catalytic activity">
    <reaction evidence="12">
        <text>L-seryl-[protein] + GDP-beta-L-fucose = 3-O-(alpha-L-fucosyl)-L-seryl-[protein] + GDP + H(+)</text>
        <dbReference type="Rhea" id="RHEA:63644"/>
        <dbReference type="Rhea" id="RHEA-COMP:9863"/>
        <dbReference type="Rhea" id="RHEA-COMP:17914"/>
        <dbReference type="ChEBI" id="CHEBI:15378"/>
        <dbReference type="ChEBI" id="CHEBI:29999"/>
        <dbReference type="ChEBI" id="CHEBI:57273"/>
        <dbReference type="ChEBI" id="CHEBI:58189"/>
        <dbReference type="ChEBI" id="CHEBI:189632"/>
        <dbReference type="EC" id="2.4.1.221"/>
    </reaction>
    <physiologicalReaction direction="left-to-right" evidence="12">
        <dbReference type="Rhea" id="RHEA:63645"/>
    </physiologicalReaction>
</comment>
<evidence type="ECO:0000256" key="3">
    <source>
        <dbReference type="ARBA" id="ARBA00012196"/>
    </source>
</evidence>
<dbReference type="PANTHER" id="PTHR13398">
    <property type="entry name" value="GDP-FUCOSE PROTEIN O-FUCOSYLTRANSFERASE 2"/>
    <property type="match status" value="1"/>
</dbReference>
<keyword evidence="5" id="KW-0256">Endoplasmic reticulum</keyword>
<dbReference type="Pfam" id="PF10250">
    <property type="entry name" value="O-FucT"/>
    <property type="match status" value="1"/>
</dbReference>
<comment type="pathway">
    <text evidence="2">Protein modification; protein glycosylation.</text>
</comment>
<evidence type="ECO:0000256" key="5">
    <source>
        <dbReference type="ARBA" id="ARBA00022824"/>
    </source>
</evidence>
<proteinExistence type="inferred from homology"/>
<organism evidence="13 14">
    <name type="scientific">Oikopleura dioica</name>
    <name type="common">Tunicate</name>
    <dbReference type="NCBI Taxonomy" id="34765"/>
    <lineage>
        <taxon>Eukaryota</taxon>
        <taxon>Metazoa</taxon>
        <taxon>Chordata</taxon>
        <taxon>Tunicata</taxon>
        <taxon>Appendicularia</taxon>
        <taxon>Copelata</taxon>
        <taxon>Oikopleuridae</taxon>
        <taxon>Oikopleura</taxon>
    </lineage>
</organism>
<dbReference type="Gene3D" id="3.40.50.11340">
    <property type="match status" value="1"/>
</dbReference>
<dbReference type="Proteomes" id="UP001158576">
    <property type="component" value="Chromosome XSR"/>
</dbReference>
<evidence type="ECO:0000256" key="12">
    <source>
        <dbReference type="ARBA" id="ARBA00048647"/>
    </source>
</evidence>
<dbReference type="EMBL" id="OU015569">
    <property type="protein sequence ID" value="CAG5096758.1"/>
    <property type="molecule type" value="Genomic_DNA"/>
</dbReference>
<dbReference type="Gene3D" id="3.40.50.11350">
    <property type="match status" value="1"/>
</dbReference>
<evidence type="ECO:0000256" key="1">
    <source>
        <dbReference type="ARBA" id="ARBA00004240"/>
    </source>
</evidence>
<dbReference type="CDD" id="cd11298">
    <property type="entry name" value="O-FucT-2"/>
    <property type="match status" value="1"/>
</dbReference>
<name>A0ABN7SJS3_OIKDI</name>
<dbReference type="InterPro" id="IPR045130">
    <property type="entry name" value="OFUT2-like"/>
</dbReference>
<dbReference type="EC" id="2.4.1.221" evidence="3"/>
<evidence type="ECO:0000313" key="14">
    <source>
        <dbReference type="Proteomes" id="UP001158576"/>
    </source>
</evidence>
<accession>A0ABN7SJS3</accession>